<dbReference type="OrthoDB" id="10377860at2759"/>
<protein>
    <submittedName>
        <fullName evidence="2">Uncharacterized protein</fullName>
    </submittedName>
</protein>
<evidence type="ECO:0000313" key="3">
    <source>
        <dbReference type="Proteomes" id="UP000271974"/>
    </source>
</evidence>
<sequence>MANSTSPKTGSTLAVSALHGPRRLEGAEGVTCSGSRSPQFYAPQSINVHADVPAHDGAAAENFERAVAAGVARDSDHNVSDRPSYRDGDMTLDTKAVCSSLGFTGDNVEINNNNDSDRSKIGDSVVPRQGKLIRVQDTKLPRSWIFVLTLITVLVTVNGQEKRCICSLRGTTELFTYSPPFPPYHTHNHCVSYVPREAGSALPRCHITVDLAMTAEKSESTRPSGIRFLVTQDGYTSGGVIDHRGVTPIDRNLRSGPPLVLPERTSVNGVNILAYQDEIESYKLVLAECKVTLHYKSGDYLGVYSHDYSSSYLYNPRDLCGDCDGTRNEMTMKLPPDMIGQVRSLKERDAAMLYMASAHISGGPQKCFDYRGLISQCRKGTVLWALQVCGELFNQKNSLVTCLSGRADTGQVLDTYYHCVQQFCQGNARRGCRYIYDLASTMFCSVPMRMGC</sequence>
<dbReference type="EMBL" id="RQTK01000288">
    <property type="protein sequence ID" value="RUS82408.1"/>
    <property type="molecule type" value="Genomic_DNA"/>
</dbReference>
<proteinExistence type="predicted"/>
<accession>A0A3S1HMF8</accession>
<name>A0A3S1HMF8_ELYCH</name>
<keyword evidence="3" id="KW-1185">Reference proteome</keyword>
<feature type="compositionally biased region" description="Polar residues" evidence="1">
    <location>
        <begin position="1"/>
        <end position="14"/>
    </location>
</feature>
<dbReference type="Proteomes" id="UP000271974">
    <property type="component" value="Unassembled WGS sequence"/>
</dbReference>
<gene>
    <name evidence="2" type="ORF">EGW08_009860</name>
</gene>
<organism evidence="2 3">
    <name type="scientific">Elysia chlorotica</name>
    <name type="common">Eastern emerald elysia</name>
    <name type="synonym">Sea slug</name>
    <dbReference type="NCBI Taxonomy" id="188477"/>
    <lineage>
        <taxon>Eukaryota</taxon>
        <taxon>Metazoa</taxon>
        <taxon>Spiralia</taxon>
        <taxon>Lophotrochozoa</taxon>
        <taxon>Mollusca</taxon>
        <taxon>Gastropoda</taxon>
        <taxon>Heterobranchia</taxon>
        <taxon>Euthyneura</taxon>
        <taxon>Panpulmonata</taxon>
        <taxon>Sacoglossa</taxon>
        <taxon>Placobranchoidea</taxon>
        <taxon>Plakobranchidae</taxon>
        <taxon>Elysia</taxon>
    </lineage>
</organism>
<dbReference type="AlphaFoldDB" id="A0A3S1HMF8"/>
<comment type="caution">
    <text evidence="2">The sequence shown here is derived from an EMBL/GenBank/DDBJ whole genome shotgun (WGS) entry which is preliminary data.</text>
</comment>
<evidence type="ECO:0000256" key="1">
    <source>
        <dbReference type="SAM" id="MobiDB-lite"/>
    </source>
</evidence>
<reference evidence="2 3" key="1">
    <citation type="submission" date="2019-01" db="EMBL/GenBank/DDBJ databases">
        <title>A draft genome assembly of the solar-powered sea slug Elysia chlorotica.</title>
        <authorList>
            <person name="Cai H."/>
            <person name="Li Q."/>
            <person name="Fang X."/>
            <person name="Li J."/>
            <person name="Curtis N.E."/>
            <person name="Altenburger A."/>
            <person name="Shibata T."/>
            <person name="Feng M."/>
            <person name="Maeda T."/>
            <person name="Schwartz J.A."/>
            <person name="Shigenobu S."/>
            <person name="Lundholm N."/>
            <person name="Nishiyama T."/>
            <person name="Yang H."/>
            <person name="Hasebe M."/>
            <person name="Li S."/>
            <person name="Pierce S.K."/>
            <person name="Wang J."/>
        </authorList>
    </citation>
    <scope>NUCLEOTIDE SEQUENCE [LARGE SCALE GENOMIC DNA]</scope>
    <source>
        <strain evidence="2">EC2010</strain>
        <tissue evidence="2">Whole organism of an adult</tissue>
    </source>
</reference>
<feature type="region of interest" description="Disordered" evidence="1">
    <location>
        <begin position="1"/>
        <end position="31"/>
    </location>
</feature>
<evidence type="ECO:0000313" key="2">
    <source>
        <dbReference type="EMBL" id="RUS82408.1"/>
    </source>
</evidence>